<organism evidence="2 3">
    <name type="scientific">Gossypium australe</name>
    <dbReference type="NCBI Taxonomy" id="47621"/>
    <lineage>
        <taxon>Eukaryota</taxon>
        <taxon>Viridiplantae</taxon>
        <taxon>Streptophyta</taxon>
        <taxon>Embryophyta</taxon>
        <taxon>Tracheophyta</taxon>
        <taxon>Spermatophyta</taxon>
        <taxon>Magnoliopsida</taxon>
        <taxon>eudicotyledons</taxon>
        <taxon>Gunneridae</taxon>
        <taxon>Pentapetalae</taxon>
        <taxon>rosids</taxon>
        <taxon>malvids</taxon>
        <taxon>Malvales</taxon>
        <taxon>Malvaceae</taxon>
        <taxon>Malvoideae</taxon>
        <taxon>Gossypium</taxon>
    </lineage>
</organism>
<reference evidence="3" key="1">
    <citation type="journal article" date="2019" name="Plant Biotechnol. J.">
        <title>Genome sequencing of the Australian wild diploid species Gossypium australe highlights disease resistance and delayed gland morphogenesis.</title>
        <authorList>
            <person name="Cai Y."/>
            <person name="Cai X."/>
            <person name="Wang Q."/>
            <person name="Wang P."/>
            <person name="Zhang Y."/>
            <person name="Cai C."/>
            <person name="Xu Y."/>
            <person name="Wang K."/>
            <person name="Zhou Z."/>
            <person name="Wang C."/>
            <person name="Geng S."/>
            <person name="Li B."/>
            <person name="Dong Q."/>
            <person name="Hou Y."/>
            <person name="Wang H."/>
            <person name="Ai P."/>
            <person name="Liu Z."/>
            <person name="Yi F."/>
            <person name="Sun M."/>
            <person name="An G."/>
            <person name="Cheng J."/>
            <person name="Zhang Y."/>
            <person name="Shi Q."/>
            <person name="Xie Y."/>
            <person name="Shi X."/>
            <person name="Chang Y."/>
            <person name="Huang F."/>
            <person name="Chen Y."/>
            <person name="Hong S."/>
            <person name="Mi L."/>
            <person name="Sun Q."/>
            <person name="Zhang L."/>
            <person name="Zhou B."/>
            <person name="Peng R."/>
            <person name="Zhang X."/>
            <person name="Liu F."/>
        </authorList>
    </citation>
    <scope>NUCLEOTIDE SEQUENCE [LARGE SCALE GENOMIC DNA]</scope>
    <source>
        <strain evidence="3">cv. PA1801</strain>
    </source>
</reference>
<sequence length="122" mass="13632">MWLRGLSLIMPRARFRLRIRCIDPNQSTAASAPAQGTAPVESGLETRGQGEEAREAFLQIMICTRKPKCKPPPPPPIPQPVPVAPQGVDLVRITKPPVDKIRKQRAEEFRANIDDDPERAEF</sequence>
<evidence type="ECO:0000313" key="2">
    <source>
        <dbReference type="EMBL" id="KAA3487959.1"/>
    </source>
</evidence>
<dbReference type="AlphaFoldDB" id="A0A5B6X141"/>
<gene>
    <name evidence="2" type="ORF">EPI10_031750</name>
</gene>
<evidence type="ECO:0000313" key="3">
    <source>
        <dbReference type="Proteomes" id="UP000325315"/>
    </source>
</evidence>
<keyword evidence="3" id="KW-1185">Reference proteome</keyword>
<dbReference type="EMBL" id="SMMG02000001">
    <property type="protein sequence ID" value="KAA3487959.1"/>
    <property type="molecule type" value="Genomic_DNA"/>
</dbReference>
<dbReference type="Proteomes" id="UP000325315">
    <property type="component" value="Unassembled WGS sequence"/>
</dbReference>
<comment type="caution">
    <text evidence="2">The sequence shown here is derived from an EMBL/GenBank/DDBJ whole genome shotgun (WGS) entry which is preliminary data.</text>
</comment>
<feature type="region of interest" description="Disordered" evidence="1">
    <location>
        <begin position="25"/>
        <end position="51"/>
    </location>
</feature>
<evidence type="ECO:0000256" key="1">
    <source>
        <dbReference type="SAM" id="MobiDB-lite"/>
    </source>
</evidence>
<accession>A0A5B6X141</accession>
<name>A0A5B6X141_9ROSI</name>
<proteinExistence type="predicted"/>
<protein>
    <submittedName>
        <fullName evidence="2">Chaperone surA</fullName>
    </submittedName>
</protein>